<keyword evidence="3" id="KW-0812">Transmembrane</keyword>
<keyword evidence="7" id="KW-1015">Disulfide bond</keyword>
<dbReference type="Gene3D" id="2.60.40.10">
    <property type="entry name" value="Immunoglobulins"/>
    <property type="match status" value="1"/>
</dbReference>
<evidence type="ECO:0000256" key="7">
    <source>
        <dbReference type="ARBA" id="ARBA00023157"/>
    </source>
</evidence>
<evidence type="ECO:0000256" key="4">
    <source>
        <dbReference type="ARBA" id="ARBA00022729"/>
    </source>
</evidence>
<evidence type="ECO:0000256" key="10">
    <source>
        <dbReference type="ARBA" id="ARBA00023319"/>
    </source>
</evidence>
<keyword evidence="5" id="KW-1133">Transmembrane helix</keyword>
<dbReference type="InterPro" id="IPR013783">
    <property type="entry name" value="Ig-like_fold"/>
</dbReference>
<comment type="subcellular location">
    <subcellularLocation>
        <location evidence="1">Cell membrane</location>
        <topology evidence="1">Single-pass type I membrane protein</topology>
    </subcellularLocation>
</comment>
<dbReference type="PANTHER" id="PTHR25466:SF14">
    <property type="entry name" value="BUTYROPHILIN SUBFAMILY 2 MEMBER A2-LIKE-RELATED"/>
    <property type="match status" value="1"/>
</dbReference>
<keyword evidence="10" id="KW-0393">Immunoglobulin domain</keyword>
<dbReference type="AlphaFoldDB" id="A0A7J6BIH3"/>
<keyword evidence="13" id="KW-1185">Reference proteome</keyword>
<feature type="region of interest" description="Disordered" evidence="11">
    <location>
        <begin position="106"/>
        <end position="178"/>
    </location>
</feature>
<evidence type="ECO:0000256" key="8">
    <source>
        <dbReference type="ARBA" id="ARBA00023170"/>
    </source>
</evidence>
<keyword evidence="8" id="KW-0675">Receptor</keyword>
<keyword evidence="6" id="KW-0472">Membrane</keyword>
<dbReference type="PANTHER" id="PTHR25466">
    <property type="entry name" value="T-LYMPHOCYTE ACTIVATION ANTIGEN"/>
    <property type="match status" value="1"/>
</dbReference>
<feature type="compositionally biased region" description="Polar residues" evidence="11">
    <location>
        <begin position="127"/>
        <end position="155"/>
    </location>
</feature>
<dbReference type="GO" id="GO:0007166">
    <property type="term" value="P:cell surface receptor signaling pathway"/>
    <property type="evidence" value="ECO:0007669"/>
    <property type="project" value="TreeGrafter"/>
</dbReference>
<dbReference type="SUPFAM" id="SSF48726">
    <property type="entry name" value="Immunoglobulin"/>
    <property type="match status" value="1"/>
</dbReference>
<dbReference type="EMBL" id="JAAMOB010000030">
    <property type="protein sequence ID" value="KAF4094664.1"/>
    <property type="molecule type" value="Genomic_DNA"/>
</dbReference>
<dbReference type="GO" id="GO:0006955">
    <property type="term" value="P:immune response"/>
    <property type="evidence" value="ECO:0007669"/>
    <property type="project" value="TreeGrafter"/>
</dbReference>
<dbReference type="InterPro" id="IPR036179">
    <property type="entry name" value="Ig-like_dom_sf"/>
</dbReference>
<feature type="compositionally biased region" description="Basic and acidic residues" evidence="11">
    <location>
        <begin position="106"/>
        <end position="120"/>
    </location>
</feature>
<proteinExistence type="predicted"/>
<keyword evidence="2" id="KW-1003">Cell membrane</keyword>
<keyword evidence="4" id="KW-0732">Signal</keyword>
<dbReference type="GO" id="GO:0009897">
    <property type="term" value="C:external side of plasma membrane"/>
    <property type="evidence" value="ECO:0007669"/>
    <property type="project" value="TreeGrafter"/>
</dbReference>
<evidence type="ECO:0000256" key="3">
    <source>
        <dbReference type="ARBA" id="ARBA00022692"/>
    </source>
</evidence>
<evidence type="ECO:0000313" key="13">
    <source>
        <dbReference type="Proteomes" id="UP000579812"/>
    </source>
</evidence>
<dbReference type="Proteomes" id="UP000579812">
    <property type="component" value="Unassembled WGS sequence"/>
</dbReference>
<sequence>MDIMIIFVATIPVISDGLIVHGPSGPLVALLGSSVVLPCYVDKLLLMEDLEVEWRGTDSETLVHLYQDGESRAESQQQDYHDRAHFFTDQIQHGNFSLHLDNLTAEDKSSDSRQHREARTNDFPVTGFNQNQDSQNAAESYESPASGSNQSQKTAESFEMNPLLKPEETPPDSVESQT</sequence>
<reference evidence="12 13" key="1">
    <citation type="submission" date="2020-04" db="EMBL/GenBank/DDBJ databases">
        <title>Chromosome-level genome assembly of a cyprinid fish Onychostoma macrolepis by integration of Nanopore Sequencing, Bionano and Hi-C technology.</title>
        <authorList>
            <person name="Wang D."/>
        </authorList>
    </citation>
    <scope>NUCLEOTIDE SEQUENCE [LARGE SCALE GENOMIC DNA]</scope>
    <source>
        <strain evidence="12">SWU-2019</strain>
        <tissue evidence="12">Muscle</tissue>
    </source>
</reference>
<evidence type="ECO:0000256" key="11">
    <source>
        <dbReference type="SAM" id="MobiDB-lite"/>
    </source>
</evidence>
<dbReference type="GO" id="GO:0042130">
    <property type="term" value="P:negative regulation of T cell proliferation"/>
    <property type="evidence" value="ECO:0007669"/>
    <property type="project" value="TreeGrafter"/>
</dbReference>
<evidence type="ECO:0000313" key="12">
    <source>
        <dbReference type="EMBL" id="KAF4094664.1"/>
    </source>
</evidence>
<protein>
    <submittedName>
        <fullName evidence="12">Uncharacterized protein</fullName>
    </submittedName>
</protein>
<comment type="caution">
    <text evidence="12">The sequence shown here is derived from an EMBL/GenBank/DDBJ whole genome shotgun (WGS) entry which is preliminary data.</text>
</comment>
<evidence type="ECO:0000256" key="9">
    <source>
        <dbReference type="ARBA" id="ARBA00023180"/>
    </source>
</evidence>
<dbReference type="GO" id="GO:0031295">
    <property type="term" value="P:T cell costimulation"/>
    <property type="evidence" value="ECO:0007669"/>
    <property type="project" value="TreeGrafter"/>
</dbReference>
<dbReference type="GO" id="GO:0042102">
    <property type="term" value="P:positive regulation of T cell proliferation"/>
    <property type="evidence" value="ECO:0007669"/>
    <property type="project" value="TreeGrafter"/>
</dbReference>
<evidence type="ECO:0000256" key="2">
    <source>
        <dbReference type="ARBA" id="ARBA00022475"/>
    </source>
</evidence>
<evidence type="ECO:0000256" key="5">
    <source>
        <dbReference type="ARBA" id="ARBA00022989"/>
    </source>
</evidence>
<accession>A0A7J6BIH3</accession>
<organism evidence="12 13">
    <name type="scientific">Onychostoma macrolepis</name>
    <dbReference type="NCBI Taxonomy" id="369639"/>
    <lineage>
        <taxon>Eukaryota</taxon>
        <taxon>Metazoa</taxon>
        <taxon>Chordata</taxon>
        <taxon>Craniata</taxon>
        <taxon>Vertebrata</taxon>
        <taxon>Euteleostomi</taxon>
        <taxon>Actinopterygii</taxon>
        <taxon>Neopterygii</taxon>
        <taxon>Teleostei</taxon>
        <taxon>Ostariophysi</taxon>
        <taxon>Cypriniformes</taxon>
        <taxon>Cyprinidae</taxon>
        <taxon>Acrossocheilinae</taxon>
        <taxon>Onychostoma</taxon>
    </lineage>
</organism>
<dbReference type="GO" id="GO:0071222">
    <property type="term" value="P:cellular response to lipopolysaccharide"/>
    <property type="evidence" value="ECO:0007669"/>
    <property type="project" value="TreeGrafter"/>
</dbReference>
<dbReference type="FunFam" id="2.60.40.10:FF:000142">
    <property type="entry name" value="V-set domain-containing T-cell activation inhibitor 1"/>
    <property type="match status" value="1"/>
</dbReference>
<keyword evidence="9" id="KW-0325">Glycoprotein</keyword>
<gene>
    <name evidence="12" type="ORF">G5714_024693</name>
</gene>
<evidence type="ECO:0000256" key="1">
    <source>
        <dbReference type="ARBA" id="ARBA00004251"/>
    </source>
</evidence>
<dbReference type="InterPro" id="IPR051713">
    <property type="entry name" value="T-cell_Activation_Regulation"/>
</dbReference>
<evidence type="ECO:0000256" key="6">
    <source>
        <dbReference type="ARBA" id="ARBA00023136"/>
    </source>
</evidence>
<name>A0A7J6BIH3_9TELE</name>